<keyword evidence="6 10" id="KW-0418">Kinase</keyword>
<sequence length="276" mass="30154">MHDLTVGLWIQFGVALLLAATPAGVLWVHRREARRWEDSELRLRQFLVTAGHELRNPLTTISGYTQLALVDDRSHEHMRTEALGRVHDEIERMDSLIDELVLLSRHDLGRALRRRRVDLAELCREAVASARDCHPGHPVRLLVAPGDHIVRGDPQRLHQVVANLLANARRHTPVGTSTTLAVGTEDGYRVLEVKDDGPGVPPELRAQVFDPFVRGDVGTAASGTGLGLSVVAAITTAHGGSATLEPSDGGAWFRIRLPAAPWNSEDSEDSPAPSRP</sequence>
<gene>
    <name evidence="10" type="ORF">G5C60_35860</name>
</gene>
<dbReference type="InterPro" id="IPR036890">
    <property type="entry name" value="HATPase_C_sf"/>
</dbReference>
<dbReference type="InterPro" id="IPR050736">
    <property type="entry name" value="Sensor_HK_Regulatory"/>
</dbReference>
<dbReference type="CDD" id="cd00075">
    <property type="entry name" value="HATPase"/>
    <property type="match status" value="1"/>
</dbReference>
<accession>A0A6G4VFG3</accession>
<evidence type="ECO:0000313" key="10">
    <source>
        <dbReference type="EMBL" id="NGO12839.1"/>
    </source>
</evidence>
<dbReference type="RefSeq" id="WP_165265658.1">
    <property type="nucleotide sequence ID" value="NZ_JAAKZY010000158.1"/>
</dbReference>
<keyword evidence="8" id="KW-0472">Membrane</keyword>
<dbReference type="Pfam" id="PF02518">
    <property type="entry name" value="HATPase_c"/>
    <property type="match status" value="1"/>
</dbReference>
<dbReference type="GO" id="GO:0000155">
    <property type="term" value="F:phosphorelay sensor kinase activity"/>
    <property type="evidence" value="ECO:0007669"/>
    <property type="project" value="InterPro"/>
</dbReference>
<dbReference type="PANTHER" id="PTHR43711">
    <property type="entry name" value="TWO-COMPONENT HISTIDINE KINASE"/>
    <property type="match status" value="1"/>
</dbReference>
<evidence type="ECO:0000256" key="8">
    <source>
        <dbReference type="SAM" id="Phobius"/>
    </source>
</evidence>
<evidence type="ECO:0000256" key="4">
    <source>
        <dbReference type="ARBA" id="ARBA00022553"/>
    </source>
</evidence>
<dbReference type="SUPFAM" id="SSF55874">
    <property type="entry name" value="ATPase domain of HSP90 chaperone/DNA topoisomerase II/histidine kinase"/>
    <property type="match status" value="1"/>
</dbReference>
<evidence type="ECO:0000256" key="1">
    <source>
        <dbReference type="ARBA" id="ARBA00000085"/>
    </source>
</evidence>
<dbReference type="SMART" id="SM00387">
    <property type="entry name" value="HATPase_c"/>
    <property type="match status" value="1"/>
</dbReference>
<name>A0A6G4VFG3_9ACTN</name>
<dbReference type="InterPro" id="IPR005467">
    <property type="entry name" value="His_kinase_dom"/>
</dbReference>
<evidence type="ECO:0000256" key="6">
    <source>
        <dbReference type="ARBA" id="ARBA00022777"/>
    </source>
</evidence>
<keyword evidence="7" id="KW-0902">Two-component regulatory system</keyword>
<dbReference type="Gene3D" id="1.10.287.130">
    <property type="match status" value="1"/>
</dbReference>
<comment type="subcellular location">
    <subcellularLocation>
        <location evidence="2">Cell membrane</location>
    </subcellularLocation>
</comment>
<keyword evidence="8" id="KW-1133">Transmembrane helix</keyword>
<feature type="transmembrane region" description="Helical" evidence="8">
    <location>
        <begin position="6"/>
        <end position="28"/>
    </location>
</feature>
<keyword evidence="8" id="KW-0812">Transmembrane</keyword>
<dbReference type="InterPro" id="IPR004358">
    <property type="entry name" value="Sig_transdc_His_kin-like_C"/>
</dbReference>
<dbReference type="GO" id="GO:0005886">
    <property type="term" value="C:plasma membrane"/>
    <property type="evidence" value="ECO:0007669"/>
    <property type="project" value="UniProtKB-SubCell"/>
</dbReference>
<reference evidence="10 11" key="1">
    <citation type="submission" date="2020-02" db="EMBL/GenBank/DDBJ databases">
        <title>Whole-genome analyses of novel actinobacteria.</title>
        <authorList>
            <person name="Sahin N."/>
            <person name="Gencbay T."/>
        </authorList>
    </citation>
    <scope>NUCLEOTIDE SEQUENCE [LARGE SCALE GENOMIC DNA]</scope>
    <source>
        <strain evidence="10 11">HC44</strain>
    </source>
</reference>
<keyword evidence="11" id="KW-1185">Reference proteome</keyword>
<evidence type="ECO:0000313" key="11">
    <source>
        <dbReference type="Proteomes" id="UP000472335"/>
    </source>
</evidence>
<dbReference type="InterPro" id="IPR003661">
    <property type="entry name" value="HisK_dim/P_dom"/>
</dbReference>
<evidence type="ECO:0000259" key="9">
    <source>
        <dbReference type="PROSITE" id="PS50109"/>
    </source>
</evidence>
<dbReference type="SUPFAM" id="SSF47384">
    <property type="entry name" value="Homodimeric domain of signal transducing histidine kinase"/>
    <property type="match status" value="1"/>
</dbReference>
<organism evidence="10 11">
    <name type="scientific">Streptomyces scabichelini</name>
    <dbReference type="NCBI Taxonomy" id="2711217"/>
    <lineage>
        <taxon>Bacteria</taxon>
        <taxon>Bacillati</taxon>
        <taxon>Actinomycetota</taxon>
        <taxon>Actinomycetes</taxon>
        <taxon>Kitasatosporales</taxon>
        <taxon>Streptomycetaceae</taxon>
        <taxon>Streptomyces</taxon>
    </lineage>
</organism>
<evidence type="ECO:0000256" key="5">
    <source>
        <dbReference type="ARBA" id="ARBA00022679"/>
    </source>
</evidence>
<keyword evidence="4" id="KW-0597">Phosphoprotein</keyword>
<dbReference type="EMBL" id="JAAKZY010000158">
    <property type="protein sequence ID" value="NGO12839.1"/>
    <property type="molecule type" value="Genomic_DNA"/>
</dbReference>
<dbReference type="Pfam" id="PF00512">
    <property type="entry name" value="HisKA"/>
    <property type="match status" value="1"/>
</dbReference>
<dbReference type="AlphaFoldDB" id="A0A6G4VFG3"/>
<dbReference type="PROSITE" id="PS50109">
    <property type="entry name" value="HIS_KIN"/>
    <property type="match status" value="1"/>
</dbReference>
<dbReference type="CDD" id="cd00082">
    <property type="entry name" value="HisKA"/>
    <property type="match status" value="1"/>
</dbReference>
<evidence type="ECO:0000256" key="7">
    <source>
        <dbReference type="ARBA" id="ARBA00023012"/>
    </source>
</evidence>
<evidence type="ECO:0000256" key="2">
    <source>
        <dbReference type="ARBA" id="ARBA00004236"/>
    </source>
</evidence>
<keyword evidence="5" id="KW-0808">Transferase</keyword>
<dbReference type="SMART" id="SM00388">
    <property type="entry name" value="HisKA"/>
    <property type="match status" value="1"/>
</dbReference>
<comment type="catalytic activity">
    <reaction evidence="1">
        <text>ATP + protein L-histidine = ADP + protein N-phospho-L-histidine.</text>
        <dbReference type="EC" id="2.7.13.3"/>
    </reaction>
</comment>
<dbReference type="Proteomes" id="UP000472335">
    <property type="component" value="Unassembled WGS sequence"/>
</dbReference>
<feature type="domain" description="Histidine kinase" evidence="9">
    <location>
        <begin position="49"/>
        <end position="261"/>
    </location>
</feature>
<dbReference type="InterPro" id="IPR036097">
    <property type="entry name" value="HisK_dim/P_sf"/>
</dbReference>
<evidence type="ECO:0000256" key="3">
    <source>
        <dbReference type="ARBA" id="ARBA00012438"/>
    </source>
</evidence>
<dbReference type="PRINTS" id="PR00344">
    <property type="entry name" value="BCTRLSENSOR"/>
</dbReference>
<dbReference type="PANTHER" id="PTHR43711:SF1">
    <property type="entry name" value="HISTIDINE KINASE 1"/>
    <property type="match status" value="1"/>
</dbReference>
<dbReference type="InterPro" id="IPR003594">
    <property type="entry name" value="HATPase_dom"/>
</dbReference>
<dbReference type="Gene3D" id="3.30.565.10">
    <property type="entry name" value="Histidine kinase-like ATPase, C-terminal domain"/>
    <property type="match status" value="1"/>
</dbReference>
<proteinExistence type="predicted"/>
<protein>
    <recommendedName>
        <fullName evidence="3">histidine kinase</fullName>
        <ecNumber evidence="3">2.7.13.3</ecNumber>
    </recommendedName>
</protein>
<dbReference type="EC" id="2.7.13.3" evidence="3"/>
<comment type="caution">
    <text evidence="10">The sequence shown here is derived from an EMBL/GenBank/DDBJ whole genome shotgun (WGS) entry which is preliminary data.</text>
</comment>